<evidence type="ECO:0000313" key="1">
    <source>
        <dbReference type="EMBL" id="QHU23337.1"/>
    </source>
</evidence>
<protein>
    <submittedName>
        <fullName evidence="1">Uncharacterized protein</fullName>
    </submittedName>
</protein>
<organism evidence="1">
    <name type="scientific">viral metagenome</name>
    <dbReference type="NCBI Taxonomy" id="1070528"/>
    <lineage>
        <taxon>unclassified sequences</taxon>
        <taxon>metagenomes</taxon>
        <taxon>organismal metagenomes</taxon>
    </lineage>
</organism>
<reference evidence="1" key="1">
    <citation type="journal article" date="2020" name="Nature">
        <title>Giant virus diversity and host interactions through global metagenomics.</title>
        <authorList>
            <person name="Schulz F."/>
            <person name="Roux S."/>
            <person name="Paez-Espino D."/>
            <person name="Jungbluth S."/>
            <person name="Walsh D.A."/>
            <person name="Denef V.J."/>
            <person name="McMahon K.D."/>
            <person name="Konstantinidis K.T."/>
            <person name="Eloe-Fadrosh E.A."/>
            <person name="Kyrpides N.C."/>
            <person name="Woyke T."/>
        </authorList>
    </citation>
    <scope>NUCLEOTIDE SEQUENCE</scope>
    <source>
        <strain evidence="1">GVMAG-S-ERX555907-94</strain>
    </source>
</reference>
<dbReference type="AlphaFoldDB" id="A0A6C0L3C1"/>
<dbReference type="EMBL" id="MN741027">
    <property type="protein sequence ID" value="QHU23337.1"/>
    <property type="molecule type" value="Genomic_DNA"/>
</dbReference>
<sequence length="215" mass="26333">MFPKNFELKCILYQFIKQKKVPCDIVYHMYSIIQEEKKRIDNELRIFYKNIYLFNILDLYPFLSLRVCLLEYDLDEAKHDHEKTCPSLKTDIFQYRLPEKRNMEWAIEKYITKTNYILPDNIRDSQKSRLQMKNLLLDIKIIGEENYLISRIKIKENDYDTLVPTTLPLKIKYLNKEPREEIQMDYLNYLEWKDTEDYLNWRIFVNEHGEGLYTT</sequence>
<proteinExistence type="predicted"/>
<name>A0A6C0L3C1_9ZZZZ</name>
<accession>A0A6C0L3C1</accession>